<proteinExistence type="predicted"/>
<reference evidence="2" key="1">
    <citation type="journal article" date="2011" name="Environ. Microbiol.">
        <title>Time-series analyses of Monterey Bay coastal microbial picoplankton using a 'genome proxy' microarray.</title>
        <authorList>
            <person name="Rich V.I."/>
            <person name="Pham V.D."/>
            <person name="Eppley J."/>
            <person name="Shi Y."/>
            <person name="DeLong E.F."/>
        </authorList>
    </citation>
    <scope>NUCLEOTIDE SEQUENCE</scope>
</reference>
<feature type="region of interest" description="Disordered" evidence="1">
    <location>
        <begin position="16"/>
        <end position="61"/>
    </location>
</feature>
<organism evidence="2">
    <name type="scientific">uncultured actinobacterium HF0200_20K23</name>
    <dbReference type="NCBI Taxonomy" id="711001"/>
    <lineage>
        <taxon>Bacteria</taxon>
        <taxon>Bacillati</taxon>
        <taxon>Actinomycetota</taxon>
        <taxon>Actinomycetes</taxon>
        <taxon>environmental samples</taxon>
    </lineage>
</organism>
<accession>E0XUG3</accession>
<sequence>MLVHRYVVLKVQPKSLSKGPLNSSATTHEFTSGEPTRTALLGSRTENEPSSEPLSECPAQASKGWVVSTNSLVELNDGASAPTGNLRLTRGAVMASRSEVTP</sequence>
<feature type="compositionally biased region" description="Polar residues" evidence="1">
    <location>
        <begin position="20"/>
        <end position="35"/>
    </location>
</feature>
<protein>
    <submittedName>
        <fullName evidence="2">Uncharacterized protein</fullName>
    </submittedName>
</protein>
<name>E0XUG3_9ACTN</name>
<evidence type="ECO:0000313" key="2">
    <source>
        <dbReference type="EMBL" id="ADI18054.1"/>
    </source>
</evidence>
<evidence type="ECO:0000256" key="1">
    <source>
        <dbReference type="SAM" id="MobiDB-lite"/>
    </source>
</evidence>
<dbReference type="EMBL" id="GU474880">
    <property type="protein sequence ID" value="ADI18054.1"/>
    <property type="molecule type" value="Genomic_DNA"/>
</dbReference>
<dbReference type="AlphaFoldDB" id="E0XUG3"/>